<protein>
    <submittedName>
        <fullName evidence="2">TfoX-like protein</fullName>
    </submittedName>
</protein>
<dbReference type="Gene3D" id="3.30.1460.30">
    <property type="entry name" value="YgaC/TfoX-N like chaperone"/>
    <property type="match status" value="1"/>
</dbReference>
<evidence type="ECO:0000313" key="2">
    <source>
        <dbReference type="EMBL" id="PZQ51390.1"/>
    </source>
</evidence>
<accession>A0A2W5QIU1</accession>
<feature type="domain" description="TfoX N-terminal" evidence="1">
    <location>
        <begin position="13"/>
        <end position="106"/>
    </location>
</feature>
<dbReference type="Proteomes" id="UP000249185">
    <property type="component" value="Unassembled WGS sequence"/>
</dbReference>
<sequence length="116" mass="12730">MAVSPETRAFVLELFDGLPEVTTRAMMGGLAVYSRGQVFCLVGLGERIFLKARDDLARALEAEGSERFAYARKNGRVGGMNYWTLPEAALDDPDLACAWARRALEAVAAEDDPRFS</sequence>
<name>A0A2W5QIU1_RHOSU</name>
<evidence type="ECO:0000313" key="3">
    <source>
        <dbReference type="Proteomes" id="UP000249185"/>
    </source>
</evidence>
<dbReference type="AlphaFoldDB" id="A0A2W5QIU1"/>
<dbReference type="SUPFAM" id="SSF159894">
    <property type="entry name" value="YgaC/TfoX-N like"/>
    <property type="match status" value="1"/>
</dbReference>
<reference evidence="2 3" key="1">
    <citation type="submission" date="2017-08" db="EMBL/GenBank/DDBJ databases">
        <title>Infants hospitalized years apart are colonized by the same room-sourced microbial strains.</title>
        <authorList>
            <person name="Brooks B."/>
            <person name="Olm M.R."/>
            <person name="Firek B.A."/>
            <person name="Baker R."/>
            <person name="Thomas B.C."/>
            <person name="Morowitz M.J."/>
            <person name="Banfield J.F."/>
        </authorList>
    </citation>
    <scope>NUCLEOTIDE SEQUENCE [LARGE SCALE GENOMIC DNA]</scope>
    <source>
        <strain evidence="2">S2_005_002_R2_34</strain>
    </source>
</reference>
<comment type="caution">
    <text evidence="2">The sequence shown here is derived from an EMBL/GenBank/DDBJ whole genome shotgun (WGS) entry which is preliminary data.</text>
</comment>
<gene>
    <name evidence="2" type="ORF">DI556_04265</name>
</gene>
<evidence type="ECO:0000259" key="1">
    <source>
        <dbReference type="Pfam" id="PF04993"/>
    </source>
</evidence>
<organism evidence="2 3">
    <name type="scientific">Rhodovulum sulfidophilum</name>
    <name type="common">Rhodobacter sulfidophilus</name>
    <dbReference type="NCBI Taxonomy" id="35806"/>
    <lineage>
        <taxon>Bacteria</taxon>
        <taxon>Pseudomonadati</taxon>
        <taxon>Pseudomonadota</taxon>
        <taxon>Alphaproteobacteria</taxon>
        <taxon>Rhodobacterales</taxon>
        <taxon>Paracoccaceae</taxon>
        <taxon>Rhodovulum</taxon>
    </lineage>
</organism>
<proteinExistence type="predicted"/>
<dbReference type="EMBL" id="QFPW01000002">
    <property type="protein sequence ID" value="PZQ51390.1"/>
    <property type="molecule type" value="Genomic_DNA"/>
</dbReference>
<dbReference type="InterPro" id="IPR007076">
    <property type="entry name" value="TfoX_N"/>
</dbReference>
<dbReference type="Pfam" id="PF04993">
    <property type="entry name" value="TfoX_N"/>
    <property type="match status" value="1"/>
</dbReference>